<name>A0A2U1UHF6_9GAMM</name>
<protein>
    <submittedName>
        <fullName evidence="1">Uncharacterized protein</fullName>
    </submittedName>
</protein>
<dbReference type="RefSeq" id="WP_009114217.1">
    <property type="nucleotide sequence ID" value="NZ_CP034036.1"/>
</dbReference>
<dbReference type="EMBL" id="CP034036">
    <property type="protein sequence ID" value="QCR06117.1"/>
    <property type="molecule type" value="Genomic_DNA"/>
</dbReference>
<reference evidence="2 4" key="2">
    <citation type="submission" date="2018-11" db="EMBL/GenBank/DDBJ databases">
        <title>Genome sequences of Brenneria nigrifluens and Brenneria rubrifaciens.</title>
        <authorList>
            <person name="Poret-Peterson A.T."/>
            <person name="McClean A.E."/>
            <person name="Kluepfel D.A."/>
        </authorList>
    </citation>
    <scope>NUCLEOTIDE SEQUENCE [LARGE SCALE GENOMIC DNA]</scope>
    <source>
        <strain evidence="2 4">ATCC 13028</strain>
    </source>
</reference>
<accession>A0A2U1UHF6</accession>
<organism evidence="1 3">
    <name type="scientific">Brenneria nigrifluens DSM 30175 = ATCC 13028</name>
    <dbReference type="NCBI Taxonomy" id="1121120"/>
    <lineage>
        <taxon>Bacteria</taxon>
        <taxon>Pseudomonadati</taxon>
        <taxon>Pseudomonadota</taxon>
        <taxon>Gammaproteobacteria</taxon>
        <taxon>Enterobacterales</taxon>
        <taxon>Pectobacteriaceae</taxon>
        <taxon>Brenneria</taxon>
    </lineage>
</organism>
<dbReference type="EMBL" id="QDKK01000041">
    <property type="protein sequence ID" value="PWC21014.1"/>
    <property type="molecule type" value="Genomic_DNA"/>
</dbReference>
<keyword evidence="4" id="KW-1185">Reference proteome</keyword>
<dbReference type="Proteomes" id="UP000303847">
    <property type="component" value="Chromosome"/>
</dbReference>
<dbReference type="Proteomes" id="UP000295985">
    <property type="component" value="Unassembled WGS sequence"/>
</dbReference>
<evidence type="ECO:0000313" key="4">
    <source>
        <dbReference type="Proteomes" id="UP000303847"/>
    </source>
</evidence>
<sequence length="126" mass="14251">MNTPINFRTNVFDLKTSLDVLFYLCAIEGELYTARACRRLGLRQEREAPHELTDLENTVISVGETFGFFLYYLKRDVLPELSESGREVLSNLHRLGNEVHAEAWAWSLSNGKINGEGDEAIAVLGF</sequence>
<dbReference type="OrthoDB" id="6549435at2"/>
<dbReference type="AlphaFoldDB" id="A0A2U1UHF6"/>
<evidence type="ECO:0000313" key="3">
    <source>
        <dbReference type="Proteomes" id="UP000295985"/>
    </source>
</evidence>
<proteinExistence type="predicted"/>
<reference evidence="1 3" key="1">
    <citation type="submission" date="2018-04" db="EMBL/GenBank/DDBJ databases">
        <title>Brenneria corticis sp.nov.</title>
        <authorList>
            <person name="Li Y."/>
        </authorList>
    </citation>
    <scope>NUCLEOTIDE SEQUENCE [LARGE SCALE GENOMIC DNA]</scope>
    <source>
        <strain evidence="1 3">LMG 2694</strain>
    </source>
</reference>
<evidence type="ECO:0000313" key="2">
    <source>
        <dbReference type="EMBL" id="QCR06117.1"/>
    </source>
</evidence>
<gene>
    <name evidence="1" type="ORF">DDT54_19670</name>
    <name evidence="2" type="ORF">EH206_19280</name>
</gene>
<evidence type="ECO:0000313" key="1">
    <source>
        <dbReference type="EMBL" id="PWC21014.1"/>
    </source>
</evidence>